<dbReference type="EMBL" id="LR828253">
    <property type="protein sequence ID" value="CAD0343993.1"/>
    <property type="molecule type" value="Genomic_DNA"/>
</dbReference>
<gene>
    <name evidence="3" type="ORF">CFBP8129_29660</name>
</gene>
<keyword evidence="2" id="KW-0812">Transmembrane</keyword>
<dbReference type="EMBL" id="LR828253">
    <property type="protein sequence ID" value="CAD0343985.1"/>
    <property type="molecule type" value="Genomic_DNA"/>
</dbReference>
<dbReference type="Gene3D" id="1.25.40.10">
    <property type="entry name" value="Tetratricopeptide repeat domain"/>
    <property type="match status" value="1"/>
</dbReference>
<feature type="region of interest" description="Disordered" evidence="1">
    <location>
        <begin position="66"/>
        <end position="86"/>
    </location>
</feature>
<dbReference type="AlphaFoldDB" id="A0A6V7E052"/>
<keyword evidence="2" id="KW-1133">Transmembrane helix</keyword>
<protein>
    <submittedName>
        <fullName evidence="3">Uncharacterized protein</fullName>
    </submittedName>
</protein>
<proteinExistence type="predicted"/>
<name>A0A6V7E052_9XANT</name>
<dbReference type="RefSeq" id="WP_006452818.1">
    <property type="nucleotide sequence ID" value="NZ_CP018728.1"/>
</dbReference>
<dbReference type="SUPFAM" id="SSF48452">
    <property type="entry name" value="TPR-like"/>
    <property type="match status" value="1"/>
</dbReference>
<sequence>MSPLLLLSLVLQAACCVHVVRSGRPLYWIFILLAFSLLAVLVYVCVAVIPDLRNDPTARRNLRKVRQRIDPQREQRDASRQLDVADTPENRRRLAQTLLEQGDYARAAELYQGALRGIYQDDPDLMLGLAKAQYGLGQAAETRKTLDALIAANPNYRSHDGHLLYARAVEDSGSIEEALHEYETLAQGYPGEEARVRYAQLLLRAARQQEAKAIFEQVLRHAAASPKHYQREQRAWIDIARKGLSELGVDA</sequence>
<dbReference type="InterPro" id="IPR011990">
    <property type="entry name" value="TPR-like_helical_dom_sf"/>
</dbReference>
<reference evidence="3" key="1">
    <citation type="submission" date="2020-07" db="EMBL/GenBank/DDBJ databases">
        <authorList>
            <person name="Pothier F. J."/>
        </authorList>
    </citation>
    <scope>NUCLEOTIDE SEQUENCE</scope>
    <source>
        <strain evidence="3">CFBP 8129</strain>
    </source>
</reference>
<feature type="transmembrane region" description="Helical" evidence="2">
    <location>
        <begin position="26"/>
        <end position="49"/>
    </location>
</feature>
<evidence type="ECO:0000313" key="3">
    <source>
        <dbReference type="EMBL" id="CAD0343993.1"/>
    </source>
</evidence>
<dbReference type="Pfam" id="PF14559">
    <property type="entry name" value="TPR_19"/>
    <property type="match status" value="1"/>
</dbReference>
<dbReference type="PIRSF" id="PIRSF030959">
    <property type="entry name" value="UCP030959"/>
    <property type="match status" value="1"/>
</dbReference>
<evidence type="ECO:0000256" key="2">
    <source>
        <dbReference type="SAM" id="Phobius"/>
    </source>
</evidence>
<feature type="compositionally biased region" description="Basic and acidic residues" evidence="1">
    <location>
        <begin position="67"/>
        <end position="80"/>
    </location>
</feature>
<evidence type="ECO:0000256" key="1">
    <source>
        <dbReference type="SAM" id="MobiDB-lite"/>
    </source>
</evidence>
<organism evidence="3">
    <name type="scientific">Xanthomonas hortorum pv. gardneri</name>
    <dbReference type="NCBI Taxonomy" id="2754056"/>
    <lineage>
        <taxon>Bacteria</taxon>
        <taxon>Pseudomonadati</taxon>
        <taxon>Pseudomonadota</taxon>
        <taxon>Gammaproteobacteria</taxon>
        <taxon>Lysobacterales</taxon>
        <taxon>Lysobacteraceae</taxon>
        <taxon>Xanthomonas</taxon>
    </lineage>
</organism>
<accession>A0A6V7E052</accession>
<dbReference type="InterPro" id="IPR014562">
    <property type="entry name" value="UCP030959_TPR_rpt-cont"/>
</dbReference>
<keyword evidence="2" id="KW-0472">Membrane</keyword>